<evidence type="ECO:0000313" key="2">
    <source>
        <dbReference type="EMBL" id="TEB31573.1"/>
    </source>
</evidence>
<sequence length="414" mass="45955">MPKLDRLRFQCSCHAKSWEALKERHSVHDPDPDPIVKLATIYGSHPEMSQRRSVAGIRRQPSVGHRYPDYYGLATCPARPSPVANTPPDEPSKIRLKTRNTKGQPAIALIFQLNLAKSLAMDSATFKPEATYMLVATFTEALFYGLYASLFFVGLHLRLKESSRTSDRSEGHAVVSQEKVPTGPGVTFGVGCAMFGVATVHISLTASQLIRGSSAIDSRTASRSPTPIEFERIICVILAGVQFMLCDALTIYRCYIIWKRSIYVTVLPFLLAVSGIAVTSVTCAGLSLPSSNINVDIATYARYSLALAQSVTSTGLIIWRIWRQHRLSQNIGLQVVNGVRLTEVIVIMLESASLYTIQLVILNVTNYLRHPCPFCRSDDSHPHCWHDYCDFQHSRILRKTPLRYVHNAIPVGAA</sequence>
<dbReference type="AlphaFoldDB" id="A0A4Y7TBM7"/>
<dbReference type="Proteomes" id="UP000298030">
    <property type="component" value="Unassembled WGS sequence"/>
</dbReference>
<proteinExistence type="predicted"/>
<keyword evidence="1" id="KW-1133">Transmembrane helix</keyword>
<protein>
    <submittedName>
        <fullName evidence="2">Uncharacterized protein</fullName>
    </submittedName>
</protein>
<accession>A0A4Y7TBM7</accession>
<feature type="transmembrane region" description="Helical" evidence="1">
    <location>
        <begin position="141"/>
        <end position="159"/>
    </location>
</feature>
<keyword evidence="1" id="KW-0812">Transmembrane</keyword>
<organism evidence="2 3">
    <name type="scientific">Coprinellus micaceus</name>
    <name type="common">Glistening ink-cap mushroom</name>
    <name type="synonym">Coprinus micaceus</name>
    <dbReference type="NCBI Taxonomy" id="71717"/>
    <lineage>
        <taxon>Eukaryota</taxon>
        <taxon>Fungi</taxon>
        <taxon>Dikarya</taxon>
        <taxon>Basidiomycota</taxon>
        <taxon>Agaricomycotina</taxon>
        <taxon>Agaricomycetes</taxon>
        <taxon>Agaricomycetidae</taxon>
        <taxon>Agaricales</taxon>
        <taxon>Agaricineae</taxon>
        <taxon>Psathyrellaceae</taxon>
        <taxon>Coprinellus</taxon>
    </lineage>
</organism>
<reference evidence="2 3" key="1">
    <citation type="journal article" date="2019" name="Nat. Ecol. Evol.">
        <title>Megaphylogeny resolves global patterns of mushroom evolution.</title>
        <authorList>
            <person name="Varga T."/>
            <person name="Krizsan K."/>
            <person name="Foldi C."/>
            <person name="Dima B."/>
            <person name="Sanchez-Garcia M."/>
            <person name="Sanchez-Ramirez S."/>
            <person name="Szollosi G.J."/>
            <person name="Szarkandi J.G."/>
            <person name="Papp V."/>
            <person name="Albert L."/>
            <person name="Andreopoulos W."/>
            <person name="Angelini C."/>
            <person name="Antonin V."/>
            <person name="Barry K.W."/>
            <person name="Bougher N.L."/>
            <person name="Buchanan P."/>
            <person name="Buyck B."/>
            <person name="Bense V."/>
            <person name="Catcheside P."/>
            <person name="Chovatia M."/>
            <person name="Cooper J."/>
            <person name="Damon W."/>
            <person name="Desjardin D."/>
            <person name="Finy P."/>
            <person name="Geml J."/>
            <person name="Haridas S."/>
            <person name="Hughes K."/>
            <person name="Justo A."/>
            <person name="Karasinski D."/>
            <person name="Kautmanova I."/>
            <person name="Kiss B."/>
            <person name="Kocsube S."/>
            <person name="Kotiranta H."/>
            <person name="LaButti K.M."/>
            <person name="Lechner B.E."/>
            <person name="Liimatainen K."/>
            <person name="Lipzen A."/>
            <person name="Lukacs Z."/>
            <person name="Mihaltcheva S."/>
            <person name="Morgado L.N."/>
            <person name="Niskanen T."/>
            <person name="Noordeloos M.E."/>
            <person name="Ohm R.A."/>
            <person name="Ortiz-Santana B."/>
            <person name="Ovrebo C."/>
            <person name="Racz N."/>
            <person name="Riley R."/>
            <person name="Savchenko A."/>
            <person name="Shiryaev A."/>
            <person name="Soop K."/>
            <person name="Spirin V."/>
            <person name="Szebenyi C."/>
            <person name="Tomsovsky M."/>
            <person name="Tulloss R.E."/>
            <person name="Uehling J."/>
            <person name="Grigoriev I.V."/>
            <person name="Vagvolgyi C."/>
            <person name="Papp T."/>
            <person name="Martin F.M."/>
            <person name="Miettinen O."/>
            <person name="Hibbett D.S."/>
            <person name="Nagy L.G."/>
        </authorList>
    </citation>
    <scope>NUCLEOTIDE SEQUENCE [LARGE SCALE GENOMIC DNA]</scope>
    <source>
        <strain evidence="2 3">FP101781</strain>
    </source>
</reference>
<feature type="transmembrane region" description="Helical" evidence="1">
    <location>
        <begin position="262"/>
        <end position="288"/>
    </location>
</feature>
<name>A0A4Y7TBM7_COPMI</name>
<dbReference type="OrthoDB" id="3186354at2759"/>
<gene>
    <name evidence="2" type="ORF">FA13DRAFT_1791365</name>
</gene>
<keyword evidence="1" id="KW-0472">Membrane</keyword>
<feature type="transmembrane region" description="Helical" evidence="1">
    <location>
        <begin position="300"/>
        <end position="322"/>
    </location>
</feature>
<keyword evidence="3" id="KW-1185">Reference proteome</keyword>
<evidence type="ECO:0000313" key="3">
    <source>
        <dbReference type="Proteomes" id="UP000298030"/>
    </source>
</evidence>
<dbReference type="EMBL" id="QPFP01000018">
    <property type="protein sequence ID" value="TEB31573.1"/>
    <property type="molecule type" value="Genomic_DNA"/>
</dbReference>
<evidence type="ECO:0000256" key="1">
    <source>
        <dbReference type="SAM" id="Phobius"/>
    </source>
</evidence>
<comment type="caution">
    <text evidence="2">The sequence shown here is derived from an EMBL/GenBank/DDBJ whole genome shotgun (WGS) entry which is preliminary data.</text>
</comment>